<dbReference type="EMBL" id="JBBWWR010000010">
    <property type="protein sequence ID" value="KAK8960919.1"/>
    <property type="molecule type" value="Genomic_DNA"/>
</dbReference>
<evidence type="ECO:0000313" key="3">
    <source>
        <dbReference type="Proteomes" id="UP001412067"/>
    </source>
</evidence>
<evidence type="ECO:0000313" key="2">
    <source>
        <dbReference type="EMBL" id="KAK8960919.1"/>
    </source>
</evidence>
<reference evidence="2 3" key="1">
    <citation type="journal article" date="2022" name="Nat. Plants">
        <title>Genomes of leafy and leafless Platanthera orchids illuminate the evolution of mycoheterotrophy.</title>
        <authorList>
            <person name="Li M.H."/>
            <person name="Liu K.W."/>
            <person name="Li Z."/>
            <person name="Lu H.C."/>
            <person name="Ye Q.L."/>
            <person name="Zhang D."/>
            <person name="Wang J.Y."/>
            <person name="Li Y.F."/>
            <person name="Zhong Z.M."/>
            <person name="Liu X."/>
            <person name="Yu X."/>
            <person name="Liu D.K."/>
            <person name="Tu X.D."/>
            <person name="Liu B."/>
            <person name="Hao Y."/>
            <person name="Liao X.Y."/>
            <person name="Jiang Y.T."/>
            <person name="Sun W.H."/>
            <person name="Chen J."/>
            <person name="Chen Y.Q."/>
            <person name="Ai Y."/>
            <person name="Zhai J.W."/>
            <person name="Wu S.S."/>
            <person name="Zhou Z."/>
            <person name="Hsiao Y.Y."/>
            <person name="Wu W.L."/>
            <person name="Chen Y.Y."/>
            <person name="Lin Y.F."/>
            <person name="Hsu J.L."/>
            <person name="Li C.Y."/>
            <person name="Wang Z.W."/>
            <person name="Zhao X."/>
            <person name="Zhong W.Y."/>
            <person name="Ma X.K."/>
            <person name="Ma L."/>
            <person name="Huang J."/>
            <person name="Chen G.Z."/>
            <person name="Huang M.Z."/>
            <person name="Huang L."/>
            <person name="Peng D.H."/>
            <person name="Luo Y.B."/>
            <person name="Zou S.Q."/>
            <person name="Chen S.P."/>
            <person name="Lan S."/>
            <person name="Tsai W.C."/>
            <person name="Van de Peer Y."/>
            <person name="Liu Z.J."/>
        </authorList>
    </citation>
    <scope>NUCLEOTIDE SEQUENCE [LARGE SCALE GENOMIC DNA]</scope>
    <source>
        <strain evidence="2">Lor288</strain>
    </source>
</reference>
<gene>
    <name evidence="2" type="ORF">KSP40_PGU004013</name>
</gene>
<sequence length="106" mass="11763">MTSNPGKSEVVRDSEENSSIEDREEDDSVYDDAESCVMGSGDDTDMDEDRGCISWRTWCLLGQEGYSAEGAQRLSKSGLSGVDEAEENKLFWETCLTDESSFPPIF</sequence>
<feature type="compositionally biased region" description="Acidic residues" evidence="1">
    <location>
        <begin position="16"/>
        <end position="34"/>
    </location>
</feature>
<evidence type="ECO:0000256" key="1">
    <source>
        <dbReference type="SAM" id="MobiDB-lite"/>
    </source>
</evidence>
<dbReference type="Proteomes" id="UP001412067">
    <property type="component" value="Unassembled WGS sequence"/>
</dbReference>
<comment type="caution">
    <text evidence="2">The sequence shown here is derived from an EMBL/GenBank/DDBJ whole genome shotgun (WGS) entry which is preliminary data.</text>
</comment>
<protein>
    <submittedName>
        <fullName evidence="2">Uncharacterized protein</fullName>
    </submittedName>
</protein>
<organism evidence="2 3">
    <name type="scientific">Platanthera guangdongensis</name>
    <dbReference type="NCBI Taxonomy" id="2320717"/>
    <lineage>
        <taxon>Eukaryota</taxon>
        <taxon>Viridiplantae</taxon>
        <taxon>Streptophyta</taxon>
        <taxon>Embryophyta</taxon>
        <taxon>Tracheophyta</taxon>
        <taxon>Spermatophyta</taxon>
        <taxon>Magnoliopsida</taxon>
        <taxon>Liliopsida</taxon>
        <taxon>Asparagales</taxon>
        <taxon>Orchidaceae</taxon>
        <taxon>Orchidoideae</taxon>
        <taxon>Orchideae</taxon>
        <taxon>Orchidinae</taxon>
        <taxon>Platanthera</taxon>
    </lineage>
</organism>
<keyword evidence="3" id="KW-1185">Reference proteome</keyword>
<name>A0ABR2MBG6_9ASPA</name>
<proteinExistence type="predicted"/>
<accession>A0ABR2MBG6</accession>
<feature type="region of interest" description="Disordered" evidence="1">
    <location>
        <begin position="1"/>
        <end position="44"/>
    </location>
</feature>